<dbReference type="Pfam" id="PF13511">
    <property type="entry name" value="DUF4124"/>
    <property type="match status" value="1"/>
</dbReference>
<gene>
    <name evidence="2" type="ORF">soil367_12825</name>
</gene>
<dbReference type="OrthoDB" id="7062774at2"/>
<reference evidence="2 3" key="1">
    <citation type="submission" date="2018-07" db="EMBL/GenBank/DDBJ databases">
        <title>Marsedoiliclastica nanhaica gen. nov. sp. nov., a novel marine hydrocarbonoclastic bacterium isolated from an in-situ enriched hydrocarbon-degrading consortium in deep-sea sediment.</title>
        <authorList>
            <person name="Dong C."/>
            <person name="Ma T."/>
            <person name="Liu R."/>
            <person name="Shao Z."/>
        </authorList>
    </citation>
    <scope>NUCLEOTIDE SEQUENCE [LARGE SCALE GENOMIC DNA]</scope>
    <source>
        <strain evidence="3">soil36-7</strain>
    </source>
</reference>
<proteinExistence type="predicted"/>
<dbReference type="InterPro" id="IPR025392">
    <property type="entry name" value="DUF4124"/>
</dbReference>
<accession>A0A4P7XJ16</accession>
<organism evidence="2 3">
    <name type="scientific">Hydrocarboniclastica marina</name>
    <dbReference type="NCBI Taxonomy" id="2259620"/>
    <lineage>
        <taxon>Bacteria</taxon>
        <taxon>Pseudomonadati</taxon>
        <taxon>Pseudomonadota</taxon>
        <taxon>Gammaproteobacteria</taxon>
        <taxon>Alteromonadales</taxon>
        <taxon>Alteromonadaceae</taxon>
        <taxon>Hydrocarboniclastica</taxon>
    </lineage>
</organism>
<dbReference type="Proteomes" id="UP000298049">
    <property type="component" value="Chromosome"/>
</dbReference>
<evidence type="ECO:0000259" key="1">
    <source>
        <dbReference type="Pfam" id="PF13511"/>
    </source>
</evidence>
<evidence type="ECO:0000313" key="3">
    <source>
        <dbReference type="Proteomes" id="UP000298049"/>
    </source>
</evidence>
<dbReference type="EMBL" id="CP031093">
    <property type="protein sequence ID" value="QCF26743.1"/>
    <property type="molecule type" value="Genomic_DNA"/>
</dbReference>
<name>A0A4P7XJ16_9ALTE</name>
<protein>
    <submittedName>
        <fullName evidence="2">DUF4124 domain-containing protein</fullName>
    </submittedName>
</protein>
<sequence>MCHLPAARLGRGCQCGQFMLALRNIQEKTMRWIVLALTLTPGLALGDIYRWVDGNGAVHYSDTPGLSTAEPVQLHTVAPAKPRTETAAAPALTDREAADRLCRDRLAREAKASLAAERDPAPSRDCTKARNKLALTKAQWERKSRRGYRQSDKIKFENLIADWQLRAQQSCN</sequence>
<feature type="domain" description="DUF4124" evidence="1">
    <location>
        <begin position="35"/>
        <end position="88"/>
    </location>
</feature>
<keyword evidence="3" id="KW-1185">Reference proteome</keyword>
<dbReference type="KEGG" id="hmi:soil367_12825"/>
<dbReference type="AlphaFoldDB" id="A0A4P7XJ16"/>
<evidence type="ECO:0000313" key="2">
    <source>
        <dbReference type="EMBL" id="QCF26743.1"/>
    </source>
</evidence>